<dbReference type="Pfam" id="PF02113">
    <property type="entry name" value="Peptidase_S13"/>
    <property type="match status" value="1"/>
</dbReference>
<dbReference type="EMBL" id="FOGU01000002">
    <property type="protein sequence ID" value="SER71159.1"/>
    <property type="molecule type" value="Genomic_DNA"/>
</dbReference>
<evidence type="ECO:0000256" key="1">
    <source>
        <dbReference type="ARBA" id="ARBA00006096"/>
    </source>
</evidence>
<name>A0A1H9RGQ9_9RHOB</name>
<keyword evidence="3" id="KW-0732">Signal</keyword>
<evidence type="ECO:0000256" key="2">
    <source>
        <dbReference type="ARBA" id="ARBA00022801"/>
    </source>
</evidence>
<organism evidence="4 5">
    <name type="scientific">Tranquillimonas rosea</name>
    <dbReference type="NCBI Taxonomy" id="641238"/>
    <lineage>
        <taxon>Bacteria</taxon>
        <taxon>Pseudomonadati</taxon>
        <taxon>Pseudomonadota</taxon>
        <taxon>Alphaproteobacteria</taxon>
        <taxon>Rhodobacterales</taxon>
        <taxon>Roseobacteraceae</taxon>
        <taxon>Tranquillimonas</taxon>
    </lineage>
</organism>
<keyword evidence="2" id="KW-0378">Hydrolase</keyword>
<accession>A0A1H9RGQ9</accession>
<keyword evidence="4" id="KW-0121">Carboxypeptidase</keyword>
<feature type="chain" id="PRO_5011446307" evidence="3">
    <location>
        <begin position="30"/>
        <end position="494"/>
    </location>
</feature>
<feature type="signal peptide" evidence="3">
    <location>
        <begin position="1"/>
        <end position="29"/>
    </location>
</feature>
<dbReference type="STRING" id="641238.SAMN04490244_102242"/>
<comment type="similarity">
    <text evidence="1">Belongs to the peptidase S13 family.</text>
</comment>
<dbReference type="Gene3D" id="3.40.710.10">
    <property type="entry name" value="DD-peptidase/beta-lactamase superfamily"/>
    <property type="match status" value="1"/>
</dbReference>
<dbReference type="RefSeq" id="WP_235859770.1">
    <property type="nucleotide sequence ID" value="NZ_FOGU01000002.1"/>
</dbReference>
<dbReference type="AlphaFoldDB" id="A0A1H9RGQ9"/>
<sequence length="494" mass="53570">MASSNDPMRLTRRALLGGLMAGVAGPALADAPERSRRPLPRPDGLYKQAQAAADELVRRAGLTGEVGFAVADVSTGLMLETRSPLKGHPPASTAKALTTLYARKTLGGDYRFGTELRTTGPLIDGKIDGDLILAGGGDPTLDTDALGALAERLKEAGVREISGTFRVYTGELPTVREIDIEQPDHVGYNPAVGGLNLNFNRVHFQWEKGSDGYNVSMDARAARYRPDVTMARMSVVERKSPVYTYEDSGGIDDWTVARWALGGSGARWLPVRRPGEYAGEAFRVIARSHGIQLGREIGRSDRPGDFLLARHESAPLDDILRDMMKYSTNLTAEVVGLAASTEIGGPVEDLHASAARMNAWLAEEYSARATDLEDHSGLGDDSRVSPRDMVQALVQEGADSKLRDLMKEVSVPGRPDLKVKAKTGTLNFCSCLVGYLQAPGNTTLAFAIFTADVERRDALPMEQRERPPGGRAWLARSRNLQKELLERWGVVFGT</sequence>
<dbReference type="NCBIfam" id="TIGR00666">
    <property type="entry name" value="PBP4"/>
    <property type="match status" value="1"/>
</dbReference>
<evidence type="ECO:0000313" key="4">
    <source>
        <dbReference type="EMBL" id="SER71159.1"/>
    </source>
</evidence>
<keyword evidence="5" id="KW-1185">Reference proteome</keyword>
<keyword evidence="4" id="KW-0645">Protease</keyword>
<proteinExistence type="inferred from homology"/>
<dbReference type="Gene3D" id="3.50.80.20">
    <property type="entry name" value="D-Ala-D-Ala carboxypeptidase C, peptidase S13"/>
    <property type="match status" value="1"/>
</dbReference>
<dbReference type="PROSITE" id="PS51318">
    <property type="entry name" value="TAT"/>
    <property type="match status" value="1"/>
</dbReference>
<dbReference type="InterPro" id="IPR012338">
    <property type="entry name" value="Beta-lactam/transpept-like"/>
</dbReference>
<dbReference type="GO" id="GO:0006508">
    <property type="term" value="P:proteolysis"/>
    <property type="evidence" value="ECO:0007669"/>
    <property type="project" value="InterPro"/>
</dbReference>
<dbReference type="GO" id="GO:0004185">
    <property type="term" value="F:serine-type carboxypeptidase activity"/>
    <property type="evidence" value="ECO:0007669"/>
    <property type="project" value="InterPro"/>
</dbReference>
<dbReference type="InterPro" id="IPR000667">
    <property type="entry name" value="Peptidase_S13"/>
</dbReference>
<reference evidence="4 5" key="1">
    <citation type="submission" date="2016-10" db="EMBL/GenBank/DDBJ databases">
        <authorList>
            <person name="de Groot N.N."/>
        </authorList>
    </citation>
    <scope>NUCLEOTIDE SEQUENCE [LARGE SCALE GENOMIC DNA]</scope>
    <source>
        <strain evidence="4 5">DSM 23042</strain>
    </source>
</reference>
<dbReference type="InterPro" id="IPR006311">
    <property type="entry name" value="TAT_signal"/>
</dbReference>
<dbReference type="GO" id="GO:0000270">
    <property type="term" value="P:peptidoglycan metabolic process"/>
    <property type="evidence" value="ECO:0007669"/>
    <property type="project" value="TreeGrafter"/>
</dbReference>
<dbReference type="Proteomes" id="UP000198885">
    <property type="component" value="Unassembled WGS sequence"/>
</dbReference>
<dbReference type="PANTHER" id="PTHR30023">
    <property type="entry name" value="D-ALANYL-D-ALANINE CARBOXYPEPTIDASE"/>
    <property type="match status" value="1"/>
</dbReference>
<evidence type="ECO:0000313" key="5">
    <source>
        <dbReference type="Proteomes" id="UP000198885"/>
    </source>
</evidence>
<dbReference type="SUPFAM" id="SSF56601">
    <property type="entry name" value="beta-lactamase/transpeptidase-like"/>
    <property type="match status" value="1"/>
</dbReference>
<protein>
    <submittedName>
        <fullName evidence="4">D-alanyl-D-alanine carboxypeptidase / D-alanyl-D-alanine-endopeptidase (Penicillin-binding protein 4)</fullName>
    </submittedName>
</protein>
<gene>
    <name evidence="4" type="ORF">SAMN04490244_102242</name>
</gene>
<evidence type="ECO:0000256" key="3">
    <source>
        <dbReference type="SAM" id="SignalP"/>
    </source>
</evidence>
<dbReference type="PANTHER" id="PTHR30023:SF0">
    <property type="entry name" value="PENICILLIN-SENSITIVE CARBOXYPEPTIDASE A"/>
    <property type="match status" value="1"/>
</dbReference>
<dbReference type="PRINTS" id="PR00922">
    <property type="entry name" value="DADACBPTASE3"/>
</dbReference>